<dbReference type="PANTHER" id="PTHR47338">
    <property type="entry name" value="ZN(II)2CYS6 TRANSCRIPTION FACTOR (EUROFUNG)-RELATED"/>
    <property type="match status" value="1"/>
</dbReference>
<dbReference type="PROSITE" id="PS00463">
    <property type="entry name" value="ZN2_CY6_FUNGAL_1"/>
    <property type="match status" value="1"/>
</dbReference>
<evidence type="ECO:0000259" key="7">
    <source>
        <dbReference type="PROSITE" id="PS50048"/>
    </source>
</evidence>
<dbReference type="Pfam" id="PF00172">
    <property type="entry name" value="Zn_clus"/>
    <property type="match status" value="1"/>
</dbReference>
<gene>
    <name evidence="8" type="ORF">LTR84_007004</name>
</gene>
<dbReference type="SUPFAM" id="SSF57701">
    <property type="entry name" value="Zn2/Cys6 DNA-binding domain"/>
    <property type="match status" value="1"/>
</dbReference>
<dbReference type="Proteomes" id="UP001358417">
    <property type="component" value="Unassembled WGS sequence"/>
</dbReference>
<keyword evidence="5" id="KW-0804">Transcription</keyword>
<proteinExistence type="predicted"/>
<protein>
    <recommendedName>
        <fullName evidence="7">Zn(2)-C6 fungal-type domain-containing protein</fullName>
    </recommendedName>
</protein>
<evidence type="ECO:0000256" key="6">
    <source>
        <dbReference type="ARBA" id="ARBA00023242"/>
    </source>
</evidence>
<dbReference type="InterPro" id="IPR001138">
    <property type="entry name" value="Zn2Cys6_DnaBD"/>
</dbReference>
<dbReference type="CDD" id="cd12148">
    <property type="entry name" value="fungal_TF_MHR"/>
    <property type="match status" value="1"/>
</dbReference>
<dbReference type="AlphaFoldDB" id="A0AAV9N335"/>
<reference evidence="8 9" key="1">
    <citation type="submission" date="2023-08" db="EMBL/GenBank/DDBJ databases">
        <title>Black Yeasts Isolated from many extreme environments.</title>
        <authorList>
            <person name="Coleine C."/>
            <person name="Stajich J.E."/>
            <person name="Selbmann L."/>
        </authorList>
    </citation>
    <scope>NUCLEOTIDE SEQUENCE [LARGE SCALE GENOMIC DNA]</scope>
    <source>
        <strain evidence="8 9">CCFEE 5792</strain>
    </source>
</reference>
<dbReference type="RefSeq" id="XP_064702629.1">
    <property type="nucleotide sequence ID" value="XM_064850560.1"/>
</dbReference>
<dbReference type="GO" id="GO:0008270">
    <property type="term" value="F:zinc ion binding"/>
    <property type="evidence" value="ECO:0007669"/>
    <property type="project" value="InterPro"/>
</dbReference>
<dbReference type="EMBL" id="JAVRRD010000027">
    <property type="protein sequence ID" value="KAK5047062.1"/>
    <property type="molecule type" value="Genomic_DNA"/>
</dbReference>
<evidence type="ECO:0000313" key="9">
    <source>
        <dbReference type="Proteomes" id="UP001358417"/>
    </source>
</evidence>
<feature type="domain" description="Zn(2)-C6 fungal-type" evidence="7">
    <location>
        <begin position="18"/>
        <end position="48"/>
    </location>
</feature>
<keyword evidence="6" id="KW-0539">Nucleus</keyword>
<evidence type="ECO:0000313" key="8">
    <source>
        <dbReference type="EMBL" id="KAK5047062.1"/>
    </source>
</evidence>
<evidence type="ECO:0000256" key="1">
    <source>
        <dbReference type="ARBA" id="ARBA00004123"/>
    </source>
</evidence>
<dbReference type="PROSITE" id="PS50048">
    <property type="entry name" value="ZN2_CY6_FUNGAL_2"/>
    <property type="match status" value="1"/>
</dbReference>
<evidence type="ECO:0000256" key="4">
    <source>
        <dbReference type="ARBA" id="ARBA00023125"/>
    </source>
</evidence>
<dbReference type="GO" id="GO:0000981">
    <property type="term" value="F:DNA-binding transcription factor activity, RNA polymerase II-specific"/>
    <property type="evidence" value="ECO:0007669"/>
    <property type="project" value="InterPro"/>
</dbReference>
<comment type="caution">
    <text evidence="8">The sequence shown here is derived from an EMBL/GenBank/DDBJ whole genome shotgun (WGS) entry which is preliminary data.</text>
</comment>
<dbReference type="GeneID" id="89975172"/>
<dbReference type="PANTHER" id="PTHR47338:SF5">
    <property type="entry name" value="ZN(II)2CYS6 TRANSCRIPTION FACTOR (EUROFUNG)"/>
    <property type="match status" value="1"/>
</dbReference>
<dbReference type="InterPro" id="IPR050815">
    <property type="entry name" value="TF_fung"/>
</dbReference>
<keyword evidence="4" id="KW-0238">DNA-binding</keyword>
<comment type="subcellular location">
    <subcellularLocation>
        <location evidence="1">Nucleus</location>
    </subcellularLocation>
</comment>
<dbReference type="InterPro" id="IPR007219">
    <property type="entry name" value="XnlR_reg_dom"/>
</dbReference>
<keyword evidence="3" id="KW-0805">Transcription regulation</keyword>
<evidence type="ECO:0000256" key="3">
    <source>
        <dbReference type="ARBA" id="ARBA00023015"/>
    </source>
</evidence>
<dbReference type="GO" id="GO:0006351">
    <property type="term" value="P:DNA-templated transcription"/>
    <property type="evidence" value="ECO:0007669"/>
    <property type="project" value="InterPro"/>
</dbReference>
<organism evidence="8 9">
    <name type="scientific">Exophiala bonariae</name>
    <dbReference type="NCBI Taxonomy" id="1690606"/>
    <lineage>
        <taxon>Eukaryota</taxon>
        <taxon>Fungi</taxon>
        <taxon>Dikarya</taxon>
        <taxon>Ascomycota</taxon>
        <taxon>Pezizomycotina</taxon>
        <taxon>Eurotiomycetes</taxon>
        <taxon>Chaetothyriomycetidae</taxon>
        <taxon>Chaetothyriales</taxon>
        <taxon>Herpotrichiellaceae</taxon>
        <taxon>Exophiala</taxon>
    </lineage>
</organism>
<dbReference type="Gene3D" id="4.10.240.10">
    <property type="entry name" value="Zn(2)-C6 fungal-type DNA-binding domain"/>
    <property type="match status" value="1"/>
</dbReference>
<name>A0AAV9N335_9EURO</name>
<keyword evidence="2" id="KW-0479">Metal-binding</keyword>
<dbReference type="GO" id="GO:0003677">
    <property type="term" value="F:DNA binding"/>
    <property type="evidence" value="ECO:0007669"/>
    <property type="project" value="UniProtKB-KW"/>
</dbReference>
<evidence type="ECO:0000256" key="5">
    <source>
        <dbReference type="ARBA" id="ARBA00023163"/>
    </source>
</evidence>
<dbReference type="Pfam" id="PF04082">
    <property type="entry name" value="Fungal_trans"/>
    <property type="match status" value="1"/>
</dbReference>
<evidence type="ECO:0000256" key="2">
    <source>
        <dbReference type="ARBA" id="ARBA00022723"/>
    </source>
</evidence>
<dbReference type="InterPro" id="IPR036864">
    <property type="entry name" value="Zn2-C6_fun-type_DNA-bd_sf"/>
</dbReference>
<dbReference type="CDD" id="cd00067">
    <property type="entry name" value="GAL4"/>
    <property type="match status" value="1"/>
</dbReference>
<dbReference type="SMART" id="SM00066">
    <property type="entry name" value="GAL4"/>
    <property type="match status" value="1"/>
</dbReference>
<sequence length="665" mass="74663">MSTHPEKEDAPPALLNRACLQCRSKKTKCDMSRPRCGLCARTGSSCEFPTKRKRPCISDAKRRTRAKRDEHHLMLLARLLEEHPGVLEQATVTLAENASPQQESAASTHSVSYGDQEFSFNHDFVDCHMFGAPSVAHSDIQHSEGHGGVACSTTSTVAEKTWVISHELASHLVGVFFDKVAPWLPLLHQPRFLQHCARVLAPGPDALANATPEDVFTLLGIFALAARYSTLDHHWAVPLQEREQIYLQEAREVYKKQGPPQEPSLRYLQGCLILASYLYTSGLSLQGRILVGVCINLAIELDISHLDAEHTTSDFPLDATDQEERRRAWWVTWELDTFGSIMLKRPFGIDRRHFSVRLPISNQAWYAGTHVDSEVILDKEVDWVSLCSSPNQSPRAWFLVANHLLSRIYDRLFLAPMPADTEFECYQNEVGCLQLSLPPSFHLQSTYLESQNGTTANNWIIGTHLLLVVASYMIRALKSSRQHTHSDVDVDHSSPEHIRALETSAVLRMWPAHCLSTAHPFWASALCPIFATPYTNAVSPATCQSFGSLTNLVLQKFADNWELGRIMLYIHQIALTADHTPKQFPELVKLYPMLLTPLVRRMGKHRESHSDPNTEIQNRVAPSIMDGGGFSHLKSTLDILPMGAEPTETTLLFEDGPLNSHWLQM</sequence>
<dbReference type="GO" id="GO:0005634">
    <property type="term" value="C:nucleus"/>
    <property type="evidence" value="ECO:0007669"/>
    <property type="project" value="UniProtKB-SubCell"/>
</dbReference>
<accession>A0AAV9N335</accession>
<keyword evidence="9" id="KW-1185">Reference proteome</keyword>
<dbReference type="SMART" id="SM00906">
    <property type="entry name" value="Fungal_trans"/>
    <property type="match status" value="1"/>
</dbReference>